<keyword evidence="9 11" id="KW-0472">Membrane</keyword>
<keyword evidence="6" id="KW-0256">Endoplasmic reticulum</keyword>
<name>A0A7N0TL21_KALFE</name>
<keyword evidence="13" id="KW-1185">Reference proteome</keyword>
<feature type="transmembrane region" description="Helical" evidence="11">
    <location>
        <begin position="331"/>
        <end position="352"/>
    </location>
</feature>
<evidence type="ECO:0000313" key="13">
    <source>
        <dbReference type="Proteomes" id="UP000594263"/>
    </source>
</evidence>
<dbReference type="Proteomes" id="UP000594263">
    <property type="component" value="Unplaced"/>
</dbReference>
<evidence type="ECO:0000256" key="8">
    <source>
        <dbReference type="ARBA" id="ARBA00022989"/>
    </source>
</evidence>
<comment type="subcellular location">
    <subcellularLocation>
        <location evidence="1">Endoplasmic reticulum membrane</location>
        <topology evidence="1">Single-pass membrane protein</topology>
    </subcellularLocation>
</comment>
<evidence type="ECO:0000256" key="11">
    <source>
        <dbReference type="SAM" id="Phobius"/>
    </source>
</evidence>
<dbReference type="GO" id="GO:0003400">
    <property type="term" value="P:regulation of COPII vesicle coating"/>
    <property type="evidence" value="ECO:0007669"/>
    <property type="project" value="TreeGrafter"/>
</dbReference>
<dbReference type="OMA" id="PMGRHQP"/>
<keyword evidence="2" id="KW-0813">Transport</keyword>
<dbReference type="PANTHER" id="PTHR23284">
    <property type="entry name" value="PROLACTIN REGULATORY ELEMENT BINDING PROTEIN"/>
    <property type="match status" value="1"/>
</dbReference>
<dbReference type="Pfam" id="PF00400">
    <property type="entry name" value="WD40"/>
    <property type="match status" value="2"/>
</dbReference>
<dbReference type="Gene3D" id="2.130.10.10">
    <property type="entry name" value="YVTN repeat-like/Quinoprotein amine dehydrogenase"/>
    <property type="match status" value="1"/>
</dbReference>
<dbReference type="FunFam" id="2.130.10.10:FF:000435">
    <property type="entry name" value="SEC12-like protein 1"/>
    <property type="match status" value="1"/>
</dbReference>
<keyword evidence="3 10" id="KW-0853">WD repeat</keyword>
<protein>
    <recommendedName>
        <fullName evidence="14">SEC12-like protein 1</fullName>
    </recommendedName>
</protein>
<dbReference type="GO" id="GO:0005789">
    <property type="term" value="C:endoplasmic reticulum membrane"/>
    <property type="evidence" value="ECO:0007669"/>
    <property type="project" value="UniProtKB-SubCell"/>
</dbReference>
<evidence type="ECO:0000313" key="12">
    <source>
        <dbReference type="EnsemblPlants" id="Kaladp0039s0570.1.v1.1"/>
    </source>
</evidence>
<dbReference type="GO" id="GO:0005085">
    <property type="term" value="F:guanyl-nucleotide exchange factor activity"/>
    <property type="evidence" value="ECO:0007669"/>
    <property type="project" value="InterPro"/>
</dbReference>
<dbReference type="InterPro" id="IPR001680">
    <property type="entry name" value="WD40_rpt"/>
</dbReference>
<dbReference type="EnsemblPlants" id="Kaladp0039s0570.1.v1.1">
    <property type="protein sequence ID" value="Kaladp0039s0570.1.v1.1"/>
    <property type="gene ID" value="Kaladp0039s0570.v1.1"/>
</dbReference>
<keyword evidence="5" id="KW-0677">Repeat</keyword>
<evidence type="ECO:0000256" key="4">
    <source>
        <dbReference type="ARBA" id="ARBA00022692"/>
    </source>
</evidence>
<evidence type="ECO:0000256" key="5">
    <source>
        <dbReference type="ARBA" id="ARBA00022737"/>
    </source>
</evidence>
<evidence type="ECO:0000256" key="6">
    <source>
        <dbReference type="ARBA" id="ARBA00022824"/>
    </source>
</evidence>
<dbReference type="AlphaFoldDB" id="A0A7N0TL21"/>
<proteinExistence type="predicted"/>
<dbReference type="InterPro" id="IPR036322">
    <property type="entry name" value="WD40_repeat_dom_sf"/>
</dbReference>
<feature type="repeat" description="WD" evidence="10">
    <location>
        <begin position="165"/>
        <end position="196"/>
    </location>
</feature>
<keyword evidence="4 11" id="KW-0812">Transmembrane</keyword>
<dbReference type="InterPro" id="IPR015943">
    <property type="entry name" value="WD40/YVTN_repeat-like_dom_sf"/>
</dbReference>
<dbReference type="InterPro" id="IPR045260">
    <property type="entry name" value="Sec12-like"/>
</dbReference>
<dbReference type="Gramene" id="Kaladp0039s0570.1.v1.1">
    <property type="protein sequence ID" value="Kaladp0039s0570.1.v1.1"/>
    <property type="gene ID" value="Kaladp0039s0570.v1.1"/>
</dbReference>
<dbReference type="SUPFAM" id="SSF50978">
    <property type="entry name" value="WD40 repeat-like"/>
    <property type="match status" value="1"/>
</dbReference>
<evidence type="ECO:0000256" key="2">
    <source>
        <dbReference type="ARBA" id="ARBA00022448"/>
    </source>
</evidence>
<dbReference type="SMART" id="SM00320">
    <property type="entry name" value="WD40"/>
    <property type="match status" value="4"/>
</dbReference>
<evidence type="ECO:0000256" key="7">
    <source>
        <dbReference type="ARBA" id="ARBA00022927"/>
    </source>
</evidence>
<reference evidence="12" key="1">
    <citation type="submission" date="2021-01" db="UniProtKB">
        <authorList>
            <consortium name="EnsemblPlants"/>
        </authorList>
    </citation>
    <scope>IDENTIFICATION</scope>
</reference>
<dbReference type="GO" id="GO:0006817">
    <property type="term" value="P:phosphate ion transport"/>
    <property type="evidence" value="ECO:0007669"/>
    <property type="project" value="EnsemblPlants"/>
</dbReference>
<accession>A0A7N0TL21</accession>
<evidence type="ECO:0000256" key="1">
    <source>
        <dbReference type="ARBA" id="ARBA00004389"/>
    </source>
</evidence>
<dbReference type="GO" id="GO:0006888">
    <property type="term" value="P:endoplasmic reticulum to Golgi vesicle-mediated transport"/>
    <property type="evidence" value="ECO:0007669"/>
    <property type="project" value="EnsemblPlants"/>
</dbReference>
<evidence type="ECO:0008006" key="14">
    <source>
        <dbReference type="Google" id="ProtNLM"/>
    </source>
</evidence>
<keyword evidence="8 11" id="KW-1133">Transmembrane helix</keyword>
<organism evidence="12 13">
    <name type="scientific">Kalanchoe fedtschenkoi</name>
    <name type="common">Lavender scallops</name>
    <name type="synonym">South American air plant</name>
    <dbReference type="NCBI Taxonomy" id="63787"/>
    <lineage>
        <taxon>Eukaryota</taxon>
        <taxon>Viridiplantae</taxon>
        <taxon>Streptophyta</taxon>
        <taxon>Embryophyta</taxon>
        <taxon>Tracheophyta</taxon>
        <taxon>Spermatophyta</taxon>
        <taxon>Magnoliopsida</taxon>
        <taxon>eudicotyledons</taxon>
        <taxon>Gunneridae</taxon>
        <taxon>Pentapetalae</taxon>
        <taxon>Saxifragales</taxon>
        <taxon>Crassulaceae</taxon>
        <taxon>Kalanchoe</taxon>
    </lineage>
</organism>
<sequence length="397" mass="43829">MEIDERNKGTVRCASWIKRPENAHLVVVGRGQLGHSSSPPTLEIFAFDPHTASLSSPPKATHVFQDAAGDPVNIAVHPSGDEFICSTSSGTCQLLELYGSEASLKLVAKELLPLQGVGLQNCLAFSTDGSKFATGGADGHLRVFEWPSLRIIIDEPCAHKSFRDMDFSLDSEFLASTSTDGSARIWNTSDAVPLTSLTRNSDEKFELCRFSKDGTKPFLFCTVQKGGKALTSVWDMSTWNKIGHKRLLRKPAAVMSTSLDGKYLALGSKDGDFCVVEVKKMEISHWSRRLHPGTCILSMEFCPSERIMLTTSEEWGAVVTKLNVPADWKEWQIYLILLGLFLASAVAFYIFFENSDSFWNFPLAPNQPAKPKLGAIFGDRHSSDDQNMHEPFGPLDM</sequence>
<dbReference type="GO" id="GO:0016036">
    <property type="term" value="P:cellular response to phosphate starvation"/>
    <property type="evidence" value="ECO:0007669"/>
    <property type="project" value="EnsemblPlants"/>
</dbReference>
<evidence type="ECO:0000256" key="3">
    <source>
        <dbReference type="ARBA" id="ARBA00022574"/>
    </source>
</evidence>
<evidence type="ECO:0000256" key="9">
    <source>
        <dbReference type="ARBA" id="ARBA00023136"/>
    </source>
</evidence>
<dbReference type="PANTHER" id="PTHR23284:SF2">
    <property type="entry name" value="SEC12-LIKE PROTEIN 1"/>
    <property type="match status" value="1"/>
</dbReference>
<dbReference type="PROSITE" id="PS50082">
    <property type="entry name" value="WD_REPEATS_2"/>
    <property type="match status" value="1"/>
</dbReference>
<evidence type="ECO:0000256" key="10">
    <source>
        <dbReference type="PROSITE-ProRule" id="PRU00221"/>
    </source>
</evidence>
<dbReference type="GO" id="GO:0015031">
    <property type="term" value="P:protein transport"/>
    <property type="evidence" value="ECO:0007669"/>
    <property type="project" value="UniProtKB-KW"/>
</dbReference>
<keyword evidence="7" id="KW-0653">Protein transport</keyword>